<dbReference type="AlphaFoldDB" id="A0A8J7WLW7"/>
<keyword evidence="1" id="KW-0813">Transport</keyword>
<keyword evidence="3 5" id="KW-0067">ATP-binding</keyword>
<dbReference type="PROSITE" id="PS50893">
    <property type="entry name" value="ABC_TRANSPORTER_2"/>
    <property type="match status" value="1"/>
</dbReference>
<dbReference type="InterPro" id="IPR003593">
    <property type="entry name" value="AAA+_ATPase"/>
</dbReference>
<evidence type="ECO:0000256" key="2">
    <source>
        <dbReference type="ARBA" id="ARBA00022741"/>
    </source>
</evidence>
<keyword evidence="6" id="KW-1185">Reference proteome</keyword>
<evidence type="ECO:0000259" key="4">
    <source>
        <dbReference type="PROSITE" id="PS50893"/>
    </source>
</evidence>
<evidence type="ECO:0000256" key="1">
    <source>
        <dbReference type="ARBA" id="ARBA00022448"/>
    </source>
</evidence>
<feature type="domain" description="ABC transporter" evidence="4">
    <location>
        <begin position="4"/>
        <end position="236"/>
    </location>
</feature>
<evidence type="ECO:0000313" key="6">
    <source>
        <dbReference type="Proteomes" id="UP000677913"/>
    </source>
</evidence>
<organism evidence="5 6">
    <name type="scientific">Actinocrinis puniceicyclus</name>
    <dbReference type="NCBI Taxonomy" id="977794"/>
    <lineage>
        <taxon>Bacteria</taxon>
        <taxon>Bacillati</taxon>
        <taxon>Actinomycetota</taxon>
        <taxon>Actinomycetes</taxon>
        <taxon>Catenulisporales</taxon>
        <taxon>Actinospicaceae</taxon>
        <taxon>Actinocrinis</taxon>
    </lineage>
</organism>
<dbReference type="SUPFAM" id="SSF52540">
    <property type="entry name" value="P-loop containing nucleoside triphosphate hydrolases"/>
    <property type="match status" value="1"/>
</dbReference>
<dbReference type="Pfam" id="PF00005">
    <property type="entry name" value="ABC_tran"/>
    <property type="match status" value="1"/>
</dbReference>
<dbReference type="InterPro" id="IPR047641">
    <property type="entry name" value="ABC_transpr_MalK/UgpC-like"/>
</dbReference>
<dbReference type="Gene3D" id="2.40.50.140">
    <property type="entry name" value="Nucleic acid-binding proteins"/>
    <property type="match status" value="1"/>
</dbReference>
<dbReference type="InterPro" id="IPR008995">
    <property type="entry name" value="Mo/tungstate-bd_C_term_dom"/>
</dbReference>
<dbReference type="GO" id="GO:0016887">
    <property type="term" value="F:ATP hydrolysis activity"/>
    <property type="evidence" value="ECO:0007669"/>
    <property type="project" value="InterPro"/>
</dbReference>
<dbReference type="Gene3D" id="2.40.50.100">
    <property type="match status" value="1"/>
</dbReference>
<evidence type="ECO:0000256" key="3">
    <source>
        <dbReference type="ARBA" id="ARBA00022840"/>
    </source>
</evidence>
<dbReference type="GO" id="GO:0055052">
    <property type="term" value="C:ATP-binding cassette (ABC) transporter complex, substrate-binding subunit-containing"/>
    <property type="evidence" value="ECO:0007669"/>
    <property type="project" value="TreeGrafter"/>
</dbReference>
<dbReference type="GO" id="GO:0140359">
    <property type="term" value="F:ABC-type transporter activity"/>
    <property type="evidence" value="ECO:0007669"/>
    <property type="project" value="UniProtKB-ARBA"/>
</dbReference>
<gene>
    <name evidence="5" type="ORF">KGA66_11505</name>
</gene>
<dbReference type="GO" id="GO:0005524">
    <property type="term" value="F:ATP binding"/>
    <property type="evidence" value="ECO:0007669"/>
    <property type="project" value="UniProtKB-KW"/>
</dbReference>
<comment type="caution">
    <text evidence="5">The sequence shown here is derived from an EMBL/GenBank/DDBJ whole genome shotgun (WGS) entry which is preliminary data.</text>
</comment>
<dbReference type="InterPro" id="IPR012340">
    <property type="entry name" value="NA-bd_OB-fold"/>
</dbReference>
<dbReference type="InterPro" id="IPR013611">
    <property type="entry name" value="Transp-assoc_OB_typ2"/>
</dbReference>
<proteinExistence type="predicted"/>
<dbReference type="PROSITE" id="PS00211">
    <property type="entry name" value="ABC_TRANSPORTER_1"/>
    <property type="match status" value="1"/>
</dbReference>
<dbReference type="PANTHER" id="PTHR43875">
    <property type="entry name" value="MALTODEXTRIN IMPORT ATP-BINDING PROTEIN MSMX"/>
    <property type="match status" value="1"/>
</dbReference>
<dbReference type="RefSeq" id="WP_211467591.1">
    <property type="nucleotide sequence ID" value="NZ_JAGSXH010000031.1"/>
</dbReference>
<keyword evidence="2" id="KW-0547">Nucleotide-binding</keyword>
<dbReference type="InterPro" id="IPR003439">
    <property type="entry name" value="ABC_transporter-like_ATP-bd"/>
</dbReference>
<dbReference type="Proteomes" id="UP000677913">
    <property type="component" value="Unassembled WGS sequence"/>
</dbReference>
<protein>
    <submittedName>
        <fullName evidence="5">ABC transporter ATP-binding protein</fullName>
    </submittedName>
</protein>
<dbReference type="PANTHER" id="PTHR43875:SF1">
    <property type="entry name" value="OSMOPROTECTIVE COMPOUNDS UPTAKE ATP-BINDING PROTEIN GGTA"/>
    <property type="match status" value="1"/>
</dbReference>
<dbReference type="EMBL" id="JAGSXH010000031">
    <property type="protein sequence ID" value="MBS2963678.1"/>
    <property type="molecule type" value="Genomic_DNA"/>
</dbReference>
<reference evidence="5" key="1">
    <citation type="submission" date="2021-04" db="EMBL/GenBank/DDBJ databases">
        <title>Genome based classification of Actinospica acidithermotolerans sp. nov., an actinobacterium isolated from an Indonesian hot spring.</title>
        <authorList>
            <person name="Kusuma A.B."/>
            <person name="Putra K.E."/>
            <person name="Nafisah S."/>
            <person name="Loh J."/>
            <person name="Nouioui I."/>
            <person name="Goodfellow M."/>
        </authorList>
    </citation>
    <scope>NUCLEOTIDE SEQUENCE</scope>
    <source>
        <strain evidence="5">DSM 45618</strain>
    </source>
</reference>
<dbReference type="SMART" id="SM00382">
    <property type="entry name" value="AAA"/>
    <property type="match status" value="1"/>
</dbReference>
<sequence>MATVEFVDATHTYPGTKNPAVDCLNLTIGSGEFMVLLGASGCGKTTALRMLAGLETVDSGAVFIDGVDVTETQPGERDIAMVFQNYALYPQMTVAENLGFHLVLTGAPHSAVARRVRRMAAQLDLTPTLDRLPRTLSGGEQQRVAMGRAMMREPKVFLMDEPLGALDAKLRTDVRSQIVTLQRRLEATTIYVTHDQIEAMTMGDRIAVMKDGVLLQCDTPRALYENPLNAYVGAFVGSPPMNLIKARVEYDWVVLGDVDVLELPLDRKTASELQVPEVTVGFRPDSVNITSPGSGLYAHVEAVENLGYVAYAHCATGVGERRKSIVVRCEPHAAPRPGSAVGLQLALDAVHLFETRTGRRLNPQR</sequence>
<accession>A0A8J7WLW7</accession>
<name>A0A8J7WLW7_9ACTN</name>
<evidence type="ECO:0000313" key="5">
    <source>
        <dbReference type="EMBL" id="MBS2963678.1"/>
    </source>
</evidence>
<dbReference type="InterPro" id="IPR027417">
    <property type="entry name" value="P-loop_NTPase"/>
</dbReference>
<dbReference type="InterPro" id="IPR017871">
    <property type="entry name" value="ABC_transporter-like_CS"/>
</dbReference>
<dbReference type="Gene3D" id="3.40.50.300">
    <property type="entry name" value="P-loop containing nucleotide triphosphate hydrolases"/>
    <property type="match status" value="1"/>
</dbReference>
<dbReference type="FunFam" id="3.40.50.300:FF:000042">
    <property type="entry name" value="Maltose/maltodextrin ABC transporter, ATP-binding protein"/>
    <property type="match status" value="1"/>
</dbReference>
<dbReference type="SUPFAM" id="SSF50331">
    <property type="entry name" value="MOP-like"/>
    <property type="match status" value="1"/>
</dbReference>
<dbReference type="Pfam" id="PF08402">
    <property type="entry name" value="TOBE_2"/>
    <property type="match status" value="1"/>
</dbReference>